<comment type="caution">
    <text evidence="1">The sequence shown here is derived from an EMBL/GenBank/DDBJ whole genome shotgun (WGS) entry which is preliminary data.</text>
</comment>
<keyword evidence="2" id="KW-1185">Reference proteome</keyword>
<dbReference type="EMBL" id="CAJPWZ010002261">
    <property type="protein sequence ID" value="CAG2234658.1"/>
    <property type="molecule type" value="Genomic_DNA"/>
</dbReference>
<name>A0A8S3TMC4_MYTED</name>
<evidence type="ECO:0008006" key="3">
    <source>
        <dbReference type="Google" id="ProtNLM"/>
    </source>
</evidence>
<dbReference type="AlphaFoldDB" id="A0A8S3TMC4"/>
<reference evidence="1" key="1">
    <citation type="submission" date="2021-03" db="EMBL/GenBank/DDBJ databases">
        <authorList>
            <person name="Bekaert M."/>
        </authorList>
    </citation>
    <scope>NUCLEOTIDE SEQUENCE</scope>
</reference>
<evidence type="ECO:0000313" key="1">
    <source>
        <dbReference type="EMBL" id="CAG2234658.1"/>
    </source>
</evidence>
<dbReference type="Gene3D" id="3.40.1800.20">
    <property type="match status" value="1"/>
</dbReference>
<gene>
    <name evidence="1" type="ORF">MEDL_47262</name>
</gene>
<proteinExistence type="predicted"/>
<dbReference type="Proteomes" id="UP000683360">
    <property type="component" value="Unassembled WGS sequence"/>
</dbReference>
<accession>A0A8S3TMC4</accession>
<evidence type="ECO:0000313" key="2">
    <source>
        <dbReference type="Proteomes" id="UP000683360"/>
    </source>
</evidence>
<protein>
    <recommendedName>
        <fullName evidence="3">ZAD domain-containing protein</fullName>
    </recommendedName>
</protein>
<sequence>MATPIKKENVTCFCCLSAGQTRSFKLGGKKCEETSLVNIISSYLDSTIVTELVNCQAPICRGCLNFIEKWNIFKIMMKENADSYSQKENVFRTKRMYNSPCESLSKCEEVSKGYKKSKSTSRSSAKKMIILTEPGEPLVNQILDNSMDGTIGKIDQINDHHDHCYFVRTTGKPQTERAMEINIENKHESELKTGILQLFRTCLNV</sequence>
<dbReference type="OrthoDB" id="10586600at2759"/>
<organism evidence="1 2">
    <name type="scientific">Mytilus edulis</name>
    <name type="common">Blue mussel</name>
    <dbReference type="NCBI Taxonomy" id="6550"/>
    <lineage>
        <taxon>Eukaryota</taxon>
        <taxon>Metazoa</taxon>
        <taxon>Spiralia</taxon>
        <taxon>Lophotrochozoa</taxon>
        <taxon>Mollusca</taxon>
        <taxon>Bivalvia</taxon>
        <taxon>Autobranchia</taxon>
        <taxon>Pteriomorphia</taxon>
        <taxon>Mytilida</taxon>
        <taxon>Mytiloidea</taxon>
        <taxon>Mytilidae</taxon>
        <taxon>Mytilinae</taxon>
        <taxon>Mytilus</taxon>
    </lineage>
</organism>